<proteinExistence type="predicted"/>
<feature type="domain" description="DUF5077" evidence="1">
    <location>
        <begin position="19"/>
        <end position="142"/>
    </location>
</feature>
<dbReference type="AlphaFoldDB" id="A0A4R8DIU8"/>
<dbReference type="Pfam" id="PF16871">
    <property type="entry name" value="DUF5077"/>
    <property type="match status" value="1"/>
</dbReference>
<evidence type="ECO:0000259" key="1">
    <source>
        <dbReference type="Pfam" id="PF16871"/>
    </source>
</evidence>
<comment type="caution">
    <text evidence="2">The sequence shown here is derived from an EMBL/GenBank/DDBJ whole genome shotgun (WGS) entry which is preliminary data.</text>
</comment>
<gene>
    <name evidence="2" type="ORF">EDB95_4756</name>
</gene>
<evidence type="ECO:0000313" key="3">
    <source>
        <dbReference type="Proteomes" id="UP000294498"/>
    </source>
</evidence>
<dbReference type="Proteomes" id="UP000294498">
    <property type="component" value="Unassembled WGS sequence"/>
</dbReference>
<dbReference type="OrthoDB" id="6014523at2"/>
<organism evidence="2 3">
    <name type="scientific">Dinghuibacter silviterrae</name>
    <dbReference type="NCBI Taxonomy" id="1539049"/>
    <lineage>
        <taxon>Bacteria</taxon>
        <taxon>Pseudomonadati</taxon>
        <taxon>Bacteroidota</taxon>
        <taxon>Chitinophagia</taxon>
        <taxon>Chitinophagales</taxon>
        <taxon>Chitinophagaceae</taxon>
        <taxon>Dinghuibacter</taxon>
    </lineage>
</organism>
<dbReference type="RefSeq" id="WP_133998221.1">
    <property type="nucleotide sequence ID" value="NZ_SODV01000002.1"/>
</dbReference>
<reference evidence="2 3" key="1">
    <citation type="submission" date="2019-03" db="EMBL/GenBank/DDBJ databases">
        <title>Genomic Encyclopedia of Type Strains, Phase IV (KMG-IV): sequencing the most valuable type-strain genomes for metagenomic binning, comparative biology and taxonomic classification.</title>
        <authorList>
            <person name="Goeker M."/>
        </authorList>
    </citation>
    <scope>NUCLEOTIDE SEQUENCE [LARGE SCALE GENOMIC DNA]</scope>
    <source>
        <strain evidence="2 3">DSM 100059</strain>
    </source>
</reference>
<dbReference type="InterPro" id="IPR021862">
    <property type="entry name" value="DUF3472"/>
</dbReference>
<dbReference type="Pfam" id="PF11958">
    <property type="entry name" value="DUF3472"/>
    <property type="match status" value="1"/>
</dbReference>
<keyword evidence="3" id="KW-1185">Reference proteome</keyword>
<evidence type="ECO:0000313" key="2">
    <source>
        <dbReference type="EMBL" id="TDW96920.1"/>
    </source>
</evidence>
<name>A0A4R8DIU8_9BACT</name>
<accession>A0A4R8DIU8</accession>
<protein>
    <submittedName>
        <fullName evidence="2">Uncharacterized protein DUF5077</fullName>
    </submittedName>
</protein>
<dbReference type="EMBL" id="SODV01000002">
    <property type="protein sequence ID" value="TDW96920.1"/>
    <property type="molecule type" value="Genomic_DNA"/>
</dbReference>
<sequence>MYTFLLFAFSALAPDSLVIPLGGNTWSSLGNDIPAAGIEHWSDASEQFTTYFRVSTPGTVHLWVDLEVPQGESQVSVALAGAASAANGAARMLRINASGALHLDAGEWTIKDTGYQAVVIRGLTRTGLVFANIRSLTVTGSALQGPTAYVPNDEGNFFYWGRRGPSVHLSYTYPKDTHIQWFYNEVTVPKGQDVLGSYFMADGFSVGYFGMQVNSPTERHILFSVWSPFTTDDPKAIPDSLRIILLKKGEGVHAGAFGNEGSGGQSYLNYMWKAGNTYRFLLKAQPQDDGHTAFTAWFYAPEEGHWRLIASFSRPQTRGWLTGLHSFLENFEPNQGDKTRYVLFNHQWIGDDQGHWTPLHQARFTGDNTARKGYRLDYAGGVMDGAFFLKNAGFFNERVALDTRFERPAGEETPPELP</sequence>
<dbReference type="InterPro" id="IPR031712">
    <property type="entry name" value="DUF5077"/>
</dbReference>